<sequence length="66" mass="7347">MTDDIGKHSKSGLGKRLFFIFGGIGLLCLIGLLVFGHYFREYAYRCIDVTADTYIHDATERAAECG</sequence>
<dbReference type="AlphaFoldDB" id="A0A1I4PUA4"/>
<dbReference type="Proteomes" id="UP000199144">
    <property type="component" value="Unassembled WGS sequence"/>
</dbReference>
<evidence type="ECO:0000313" key="3">
    <source>
        <dbReference type="Proteomes" id="UP000199144"/>
    </source>
</evidence>
<evidence type="ECO:0000313" key="2">
    <source>
        <dbReference type="EMBL" id="SFM31379.1"/>
    </source>
</evidence>
<accession>A0A1I4PUA4</accession>
<keyword evidence="3" id="KW-1185">Reference proteome</keyword>
<dbReference type="RefSeq" id="WP_093094513.1">
    <property type="nucleotide sequence ID" value="NZ_FOTQ01000006.1"/>
</dbReference>
<dbReference type="STRING" id="254406.SAMN04488042_10639"/>
<gene>
    <name evidence="2" type="ORF">SAMN04488042_10639</name>
</gene>
<dbReference type="EMBL" id="FOTQ01000006">
    <property type="protein sequence ID" value="SFM31379.1"/>
    <property type="molecule type" value="Genomic_DNA"/>
</dbReference>
<evidence type="ECO:0000256" key="1">
    <source>
        <dbReference type="SAM" id="Phobius"/>
    </source>
</evidence>
<keyword evidence="1" id="KW-1133">Transmembrane helix</keyword>
<reference evidence="2 3" key="1">
    <citation type="submission" date="2016-10" db="EMBL/GenBank/DDBJ databases">
        <authorList>
            <person name="de Groot N.N."/>
        </authorList>
    </citation>
    <scope>NUCLEOTIDE SEQUENCE [LARGE SCALE GENOMIC DNA]</scope>
    <source>
        <strain evidence="2 3">DSM 15283</strain>
    </source>
</reference>
<keyword evidence="1" id="KW-0812">Transmembrane</keyword>
<proteinExistence type="predicted"/>
<feature type="transmembrane region" description="Helical" evidence="1">
    <location>
        <begin position="17"/>
        <end position="39"/>
    </location>
</feature>
<protein>
    <submittedName>
        <fullName evidence="2">Uncharacterized protein</fullName>
    </submittedName>
</protein>
<name>A0A1I4PUA4_9RHOB</name>
<organism evidence="2 3">
    <name type="scientific">Shimia aestuarii</name>
    <dbReference type="NCBI Taxonomy" id="254406"/>
    <lineage>
        <taxon>Bacteria</taxon>
        <taxon>Pseudomonadati</taxon>
        <taxon>Pseudomonadota</taxon>
        <taxon>Alphaproteobacteria</taxon>
        <taxon>Rhodobacterales</taxon>
        <taxon>Roseobacteraceae</taxon>
    </lineage>
</organism>
<keyword evidence="1" id="KW-0472">Membrane</keyword>